<organism evidence="1">
    <name type="scientific">marine sediment metagenome</name>
    <dbReference type="NCBI Taxonomy" id="412755"/>
    <lineage>
        <taxon>unclassified sequences</taxon>
        <taxon>metagenomes</taxon>
        <taxon>ecological metagenomes</taxon>
    </lineage>
</organism>
<reference evidence="1" key="1">
    <citation type="journal article" date="2015" name="Nature">
        <title>Complex archaea that bridge the gap between prokaryotes and eukaryotes.</title>
        <authorList>
            <person name="Spang A."/>
            <person name="Saw J.H."/>
            <person name="Jorgensen S.L."/>
            <person name="Zaremba-Niedzwiedzka K."/>
            <person name="Martijn J."/>
            <person name="Lind A.E."/>
            <person name="van Eijk R."/>
            <person name="Schleper C."/>
            <person name="Guy L."/>
            <person name="Ettema T.J."/>
        </authorList>
    </citation>
    <scope>NUCLEOTIDE SEQUENCE</scope>
</reference>
<proteinExistence type="predicted"/>
<dbReference type="AlphaFoldDB" id="A0A0F9CX72"/>
<accession>A0A0F9CX72</accession>
<sequence length="60" mass="6941">SPLVRILADDNHREALRLSESDRRRLYLWLDGNAPFYGTYEEDQLQAQKLGQAVEPPTVQ</sequence>
<comment type="caution">
    <text evidence="1">The sequence shown here is derived from an EMBL/GenBank/DDBJ whole genome shotgun (WGS) entry which is preliminary data.</text>
</comment>
<name>A0A0F9CX72_9ZZZZ</name>
<protein>
    <submittedName>
        <fullName evidence="1">Uncharacterized protein</fullName>
    </submittedName>
</protein>
<feature type="non-terminal residue" evidence="1">
    <location>
        <position position="1"/>
    </location>
</feature>
<gene>
    <name evidence="1" type="ORF">LCGC14_2558140</name>
</gene>
<evidence type="ECO:0000313" key="1">
    <source>
        <dbReference type="EMBL" id="KKL10211.1"/>
    </source>
</evidence>
<dbReference type="EMBL" id="LAZR01042154">
    <property type="protein sequence ID" value="KKL10211.1"/>
    <property type="molecule type" value="Genomic_DNA"/>
</dbReference>